<dbReference type="RefSeq" id="WP_377003797.1">
    <property type="nucleotide sequence ID" value="NZ_JBHSGG010000017.1"/>
</dbReference>
<evidence type="ECO:0000313" key="2">
    <source>
        <dbReference type="EMBL" id="MFC4727779.1"/>
    </source>
</evidence>
<dbReference type="Gene3D" id="3.40.50.1820">
    <property type="entry name" value="alpha/beta hydrolase"/>
    <property type="match status" value="1"/>
</dbReference>
<evidence type="ECO:0000259" key="1">
    <source>
        <dbReference type="Pfam" id="PF00561"/>
    </source>
</evidence>
<dbReference type="InterPro" id="IPR029058">
    <property type="entry name" value="AB_hydrolase_fold"/>
</dbReference>
<dbReference type="PANTHER" id="PTHR37946:SF1">
    <property type="entry name" value="SLL1969 PROTEIN"/>
    <property type="match status" value="1"/>
</dbReference>
<gene>
    <name evidence="2" type="ORF">ACFO3Q_06295</name>
</gene>
<evidence type="ECO:0000313" key="3">
    <source>
        <dbReference type="Proteomes" id="UP001595892"/>
    </source>
</evidence>
<dbReference type="SUPFAM" id="SSF53474">
    <property type="entry name" value="alpha/beta-Hydrolases"/>
    <property type="match status" value="1"/>
</dbReference>
<comment type="caution">
    <text evidence="2">The sequence shown here is derived from an EMBL/GenBank/DDBJ whole genome shotgun (WGS) entry which is preliminary data.</text>
</comment>
<dbReference type="EMBL" id="JBHSGG010000017">
    <property type="protein sequence ID" value="MFC4727779.1"/>
    <property type="molecule type" value="Genomic_DNA"/>
</dbReference>
<dbReference type="Pfam" id="PF00561">
    <property type="entry name" value="Abhydrolase_1"/>
    <property type="match status" value="1"/>
</dbReference>
<reference evidence="3" key="1">
    <citation type="journal article" date="2019" name="Int. J. Syst. Evol. Microbiol.">
        <title>The Global Catalogue of Microorganisms (GCM) 10K type strain sequencing project: providing services to taxonomists for standard genome sequencing and annotation.</title>
        <authorList>
            <consortium name="The Broad Institute Genomics Platform"/>
            <consortium name="The Broad Institute Genome Sequencing Center for Infectious Disease"/>
            <person name="Wu L."/>
            <person name="Ma J."/>
        </authorList>
    </citation>
    <scope>NUCLEOTIDE SEQUENCE [LARGE SCALE GENOMIC DNA]</scope>
    <source>
        <strain evidence="3">CGMCC 1.13574</strain>
    </source>
</reference>
<accession>A0ABV9NK36</accession>
<protein>
    <submittedName>
        <fullName evidence="2">Esterase/lipase family protein</fullName>
    </submittedName>
</protein>
<dbReference type="InterPro" id="IPR000073">
    <property type="entry name" value="AB_hydrolase_1"/>
</dbReference>
<dbReference type="PANTHER" id="PTHR37946">
    <property type="entry name" value="SLL1969 PROTEIN"/>
    <property type="match status" value="1"/>
</dbReference>
<proteinExistence type="predicted"/>
<keyword evidence="3" id="KW-1185">Reference proteome</keyword>
<name>A0ABV9NK36_9GAMM</name>
<sequence>MSAEAAAGASRVLLIHGLWMGPWSMAPLARRLRAAGFAPERFGYGSVREAHEACVRRLLEAIRGGPPAHLVGHSLGGLLAVRAAAAAPGAVRRIVCLGSPLSPSPTAASVARLPGGRVLLGCAREALAAGACDWGDCCVGMIAGDAPHGLGAVVRRFDGPHDGSVALAETRSPRLAGHCVVHASHSGLLFSTEAAAACAAFLRHGRFPDRPRE</sequence>
<feature type="domain" description="AB hydrolase-1" evidence="1">
    <location>
        <begin position="12"/>
        <end position="104"/>
    </location>
</feature>
<organism evidence="2 3">
    <name type="scientific">Coralloluteibacterium thermophilum</name>
    <dbReference type="NCBI Taxonomy" id="2707049"/>
    <lineage>
        <taxon>Bacteria</taxon>
        <taxon>Pseudomonadati</taxon>
        <taxon>Pseudomonadota</taxon>
        <taxon>Gammaproteobacteria</taxon>
        <taxon>Lysobacterales</taxon>
        <taxon>Lysobacteraceae</taxon>
        <taxon>Coralloluteibacterium</taxon>
    </lineage>
</organism>
<dbReference type="Proteomes" id="UP001595892">
    <property type="component" value="Unassembled WGS sequence"/>
</dbReference>